<dbReference type="PANTHER" id="PTHR34278">
    <property type="entry name" value="PROTEIN THI031, PUTATIVE-RELATED"/>
    <property type="match status" value="1"/>
</dbReference>
<feature type="region of interest" description="Disordered" evidence="1">
    <location>
        <begin position="113"/>
        <end position="138"/>
    </location>
</feature>
<dbReference type="AlphaFoldDB" id="A0A1D1ZK51"/>
<name>A0A1D1ZK51_9ARAE</name>
<reference evidence="2" key="1">
    <citation type="submission" date="2015-07" db="EMBL/GenBank/DDBJ databases">
        <title>Transcriptome Assembly of Anthurium amnicola.</title>
        <authorList>
            <person name="Suzuki J."/>
        </authorList>
    </citation>
    <scope>NUCLEOTIDE SEQUENCE</scope>
</reference>
<organism evidence="2">
    <name type="scientific">Anthurium amnicola</name>
    <dbReference type="NCBI Taxonomy" id="1678845"/>
    <lineage>
        <taxon>Eukaryota</taxon>
        <taxon>Viridiplantae</taxon>
        <taxon>Streptophyta</taxon>
        <taxon>Embryophyta</taxon>
        <taxon>Tracheophyta</taxon>
        <taxon>Spermatophyta</taxon>
        <taxon>Magnoliopsida</taxon>
        <taxon>Liliopsida</taxon>
        <taxon>Araceae</taxon>
        <taxon>Pothoideae</taxon>
        <taxon>Potheae</taxon>
        <taxon>Anthurium</taxon>
    </lineage>
</organism>
<feature type="compositionally biased region" description="Basic and acidic residues" evidence="1">
    <location>
        <begin position="1"/>
        <end position="14"/>
    </location>
</feature>
<evidence type="ECO:0000313" key="2">
    <source>
        <dbReference type="EMBL" id="JAT67308.1"/>
    </source>
</evidence>
<dbReference type="PANTHER" id="PTHR34278:SF1">
    <property type="entry name" value="PROTEIN THI031, PUTATIVE-RELATED"/>
    <property type="match status" value="1"/>
</dbReference>
<dbReference type="EMBL" id="GDJX01000628">
    <property type="protein sequence ID" value="JAT67308.1"/>
    <property type="molecule type" value="Transcribed_RNA"/>
</dbReference>
<feature type="non-terminal residue" evidence="2">
    <location>
        <position position="138"/>
    </location>
</feature>
<proteinExistence type="predicted"/>
<protein>
    <submittedName>
        <fullName evidence="2">Uncharacterized protein</fullName>
    </submittedName>
</protein>
<accession>A0A1D1ZK51</accession>
<feature type="non-terminal residue" evidence="2">
    <location>
        <position position="1"/>
    </location>
</feature>
<sequence>PVEPPAKMRREGRQHGWVRTGMILPPPYDPKPKSRIANVLDAPPAAGIFAKVPSKPTNHSKFTSRCSKTACSGCRCRPACKSRGKAKGSGKLQGVDAARIVGRQAMSAMEVVGKLTGEDEDEYDFSDGGGGREEEEEE</sequence>
<evidence type="ECO:0000256" key="1">
    <source>
        <dbReference type="SAM" id="MobiDB-lite"/>
    </source>
</evidence>
<gene>
    <name evidence="2" type="ORF">g.23246</name>
</gene>
<feature type="region of interest" description="Disordered" evidence="1">
    <location>
        <begin position="1"/>
        <end position="30"/>
    </location>
</feature>